<keyword evidence="2" id="KW-1133">Transmembrane helix</keyword>
<sequence>MEPGKRPIGSQGRKHRRKLTAAHRTTGSRQTHGYGGDRKSRREQIIRRRRMFLAGAIAVLVIVVVLIVCLVSGVFEKRAEKSTLRLEADGAVVCEEVTEFGADYYDGAELKSYAREQVKAYNDANGADSVKLERVAVGDGEAYMRTRYQSPEDYRQFTGYEMFQGTIAQAQEAGYTFADTFVSVADGAKGDSVGTDQVLADTEKNVLILRENITVTVEGTILYVSDESTTVESGDTVSIAQADGNEDATTLTYIIYE</sequence>
<keyword evidence="2" id="KW-0812">Transmembrane</keyword>
<evidence type="ECO:0000256" key="2">
    <source>
        <dbReference type="SAM" id="Phobius"/>
    </source>
</evidence>
<name>A0A9D1E8M4_9FIRM</name>
<keyword evidence="2" id="KW-0472">Membrane</keyword>
<dbReference type="Proteomes" id="UP000823912">
    <property type="component" value="Unassembled WGS sequence"/>
</dbReference>
<comment type="caution">
    <text evidence="3">The sequence shown here is derived from an EMBL/GenBank/DDBJ whole genome shotgun (WGS) entry which is preliminary data.</text>
</comment>
<accession>A0A9D1E8M4</accession>
<evidence type="ECO:0000256" key="1">
    <source>
        <dbReference type="SAM" id="MobiDB-lite"/>
    </source>
</evidence>
<evidence type="ECO:0000313" key="3">
    <source>
        <dbReference type="EMBL" id="HIR70031.1"/>
    </source>
</evidence>
<feature type="compositionally biased region" description="Basic residues" evidence="1">
    <location>
        <begin position="12"/>
        <end position="21"/>
    </location>
</feature>
<feature type="transmembrane region" description="Helical" evidence="2">
    <location>
        <begin position="51"/>
        <end position="75"/>
    </location>
</feature>
<gene>
    <name evidence="3" type="ORF">IAA55_01975</name>
</gene>
<protein>
    <submittedName>
        <fullName evidence="3">Uncharacterized protein</fullName>
    </submittedName>
</protein>
<reference evidence="3" key="2">
    <citation type="journal article" date="2021" name="PeerJ">
        <title>Extensive microbial diversity within the chicken gut microbiome revealed by metagenomics and culture.</title>
        <authorList>
            <person name="Gilroy R."/>
            <person name="Ravi A."/>
            <person name="Getino M."/>
            <person name="Pursley I."/>
            <person name="Horton D.L."/>
            <person name="Alikhan N.F."/>
            <person name="Baker D."/>
            <person name="Gharbi K."/>
            <person name="Hall N."/>
            <person name="Watson M."/>
            <person name="Adriaenssens E.M."/>
            <person name="Foster-Nyarko E."/>
            <person name="Jarju S."/>
            <person name="Secka A."/>
            <person name="Antonio M."/>
            <person name="Oren A."/>
            <person name="Chaudhuri R.R."/>
            <person name="La Ragione R."/>
            <person name="Hildebrand F."/>
            <person name="Pallen M.J."/>
        </authorList>
    </citation>
    <scope>NUCLEOTIDE SEQUENCE</scope>
    <source>
        <strain evidence="3">ChiSjej5B23-6657</strain>
    </source>
</reference>
<evidence type="ECO:0000313" key="4">
    <source>
        <dbReference type="Proteomes" id="UP000823912"/>
    </source>
</evidence>
<reference evidence="3" key="1">
    <citation type="submission" date="2020-10" db="EMBL/GenBank/DDBJ databases">
        <authorList>
            <person name="Gilroy R."/>
        </authorList>
    </citation>
    <scope>NUCLEOTIDE SEQUENCE</scope>
    <source>
        <strain evidence="3">ChiSjej5B23-6657</strain>
    </source>
</reference>
<feature type="region of interest" description="Disordered" evidence="1">
    <location>
        <begin position="1"/>
        <end position="40"/>
    </location>
</feature>
<proteinExistence type="predicted"/>
<organism evidence="3 4">
    <name type="scientific">Candidatus Pullilachnospira gallistercoris</name>
    <dbReference type="NCBI Taxonomy" id="2840911"/>
    <lineage>
        <taxon>Bacteria</taxon>
        <taxon>Bacillati</taxon>
        <taxon>Bacillota</taxon>
        <taxon>Clostridia</taxon>
        <taxon>Lachnospirales</taxon>
        <taxon>Lachnospiraceae</taxon>
        <taxon>Lachnospiraceae incertae sedis</taxon>
        <taxon>Candidatus Pullilachnospira</taxon>
    </lineage>
</organism>
<dbReference type="AlphaFoldDB" id="A0A9D1E8M4"/>
<dbReference type="EMBL" id="DVHM01000033">
    <property type="protein sequence ID" value="HIR70031.1"/>
    <property type="molecule type" value="Genomic_DNA"/>
</dbReference>